<accession>A0A7J7NFY4</accession>
<feature type="transmembrane region" description="Helical" evidence="2">
    <location>
        <begin position="12"/>
        <end position="31"/>
    </location>
</feature>
<feature type="region of interest" description="Disordered" evidence="1">
    <location>
        <begin position="59"/>
        <end position="78"/>
    </location>
</feature>
<dbReference type="EMBL" id="JACGCM010000816">
    <property type="protein sequence ID" value="KAF6165934.1"/>
    <property type="molecule type" value="Genomic_DNA"/>
</dbReference>
<evidence type="ECO:0000313" key="3">
    <source>
        <dbReference type="EMBL" id="KAF6165934.1"/>
    </source>
</evidence>
<keyword evidence="4" id="KW-1185">Reference proteome</keyword>
<evidence type="ECO:0000313" key="4">
    <source>
        <dbReference type="Proteomes" id="UP000541444"/>
    </source>
</evidence>
<dbReference type="Proteomes" id="UP000541444">
    <property type="component" value="Unassembled WGS sequence"/>
</dbReference>
<reference evidence="3 4" key="1">
    <citation type="journal article" date="2020" name="IScience">
        <title>Genome Sequencing of the Endangered Kingdonia uniflora (Circaeasteraceae, Ranunculales) Reveals Potential Mechanisms of Evolutionary Specialization.</title>
        <authorList>
            <person name="Sun Y."/>
            <person name="Deng T."/>
            <person name="Zhang A."/>
            <person name="Moore M.J."/>
            <person name="Landis J.B."/>
            <person name="Lin N."/>
            <person name="Zhang H."/>
            <person name="Zhang X."/>
            <person name="Huang J."/>
            <person name="Zhang X."/>
            <person name="Sun H."/>
            <person name="Wang H."/>
        </authorList>
    </citation>
    <scope>NUCLEOTIDE SEQUENCE [LARGE SCALE GENOMIC DNA]</scope>
    <source>
        <strain evidence="3">TB1705</strain>
        <tissue evidence="3">Leaf</tissue>
    </source>
</reference>
<name>A0A7J7NFY4_9MAGN</name>
<keyword evidence="2" id="KW-0472">Membrane</keyword>
<feature type="non-terminal residue" evidence="3">
    <location>
        <position position="1"/>
    </location>
</feature>
<keyword evidence="2" id="KW-1133">Transmembrane helix</keyword>
<keyword evidence="2" id="KW-0812">Transmembrane</keyword>
<dbReference type="AlphaFoldDB" id="A0A7J7NFY4"/>
<sequence>KESKGNYQILHTLRVILVVALVSLWGNQQYWCLRQYSCNPVVVLSILWRMAEDNKSLEKPWKHRGRPRNSDLSSIRSL</sequence>
<comment type="caution">
    <text evidence="3">The sequence shown here is derived from an EMBL/GenBank/DDBJ whole genome shotgun (WGS) entry which is preliminary data.</text>
</comment>
<evidence type="ECO:0000256" key="2">
    <source>
        <dbReference type="SAM" id="Phobius"/>
    </source>
</evidence>
<protein>
    <submittedName>
        <fullName evidence="3">Uncharacterized protein</fullName>
    </submittedName>
</protein>
<organism evidence="3 4">
    <name type="scientific">Kingdonia uniflora</name>
    <dbReference type="NCBI Taxonomy" id="39325"/>
    <lineage>
        <taxon>Eukaryota</taxon>
        <taxon>Viridiplantae</taxon>
        <taxon>Streptophyta</taxon>
        <taxon>Embryophyta</taxon>
        <taxon>Tracheophyta</taxon>
        <taxon>Spermatophyta</taxon>
        <taxon>Magnoliopsida</taxon>
        <taxon>Ranunculales</taxon>
        <taxon>Circaeasteraceae</taxon>
        <taxon>Kingdonia</taxon>
    </lineage>
</organism>
<evidence type="ECO:0000256" key="1">
    <source>
        <dbReference type="SAM" id="MobiDB-lite"/>
    </source>
</evidence>
<proteinExistence type="predicted"/>
<gene>
    <name evidence="3" type="ORF">GIB67_012831</name>
</gene>